<proteinExistence type="predicted"/>
<dbReference type="AlphaFoldDB" id="A0A183KBZ0"/>
<dbReference type="Proteomes" id="UP000279833">
    <property type="component" value="Unassembled WGS sequence"/>
</dbReference>
<dbReference type="WBParaSite" id="SCUD_0001253101-mRNA-1">
    <property type="protein sequence ID" value="SCUD_0001253101-mRNA-1"/>
    <property type="gene ID" value="SCUD_0001253101"/>
</dbReference>
<evidence type="ECO:0000313" key="2">
    <source>
        <dbReference type="EMBL" id="VDP49138.1"/>
    </source>
</evidence>
<keyword evidence="3" id="KW-1185">Reference proteome</keyword>
<reference evidence="4" key="1">
    <citation type="submission" date="2016-06" db="UniProtKB">
        <authorList>
            <consortium name="WormBaseParasite"/>
        </authorList>
    </citation>
    <scope>IDENTIFICATION</scope>
</reference>
<dbReference type="STRING" id="6186.A0A183KBZ0"/>
<dbReference type="EMBL" id="UZAK01035184">
    <property type="protein sequence ID" value="VDP49138.1"/>
    <property type="molecule type" value="Genomic_DNA"/>
</dbReference>
<feature type="region of interest" description="Disordered" evidence="1">
    <location>
        <begin position="226"/>
        <end position="251"/>
    </location>
</feature>
<gene>
    <name evidence="2" type="ORF">SCUD_LOCUS12528</name>
</gene>
<reference evidence="2 3" key="2">
    <citation type="submission" date="2018-11" db="EMBL/GenBank/DDBJ databases">
        <authorList>
            <consortium name="Pathogen Informatics"/>
        </authorList>
    </citation>
    <scope>NUCLEOTIDE SEQUENCE [LARGE SCALE GENOMIC DNA]</scope>
    <source>
        <strain evidence="2">Dakar</strain>
        <strain evidence="3">Dakar, Senegal</strain>
    </source>
</reference>
<accession>A0A183KBZ0</accession>
<evidence type="ECO:0000256" key="1">
    <source>
        <dbReference type="SAM" id="MobiDB-lite"/>
    </source>
</evidence>
<name>A0A183KBZ0_9TREM</name>
<evidence type="ECO:0000313" key="3">
    <source>
        <dbReference type="Proteomes" id="UP000279833"/>
    </source>
</evidence>
<organism evidence="4">
    <name type="scientific">Schistosoma curassoni</name>
    <dbReference type="NCBI Taxonomy" id="6186"/>
    <lineage>
        <taxon>Eukaryota</taxon>
        <taxon>Metazoa</taxon>
        <taxon>Spiralia</taxon>
        <taxon>Lophotrochozoa</taxon>
        <taxon>Platyhelminthes</taxon>
        <taxon>Trematoda</taxon>
        <taxon>Digenea</taxon>
        <taxon>Strigeidida</taxon>
        <taxon>Schistosomatoidea</taxon>
        <taxon>Schistosomatidae</taxon>
        <taxon>Schistosoma</taxon>
    </lineage>
</organism>
<evidence type="ECO:0000313" key="4">
    <source>
        <dbReference type="WBParaSite" id="SCUD_0001253101-mRNA-1"/>
    </source>
</evidence>
<protein>
    <submittedName>
        <fullName evidence="4">IPT/TIG domain-containing protein</fullName>
    </submittedName>
</protein>
<sequence length="473" mass="50762">MNRPVGGDLTNWGEWGTCYKVIAEGSNARTVCQQTRHRICANQITPKNEFKSMDMSNLITDQCPLPLFQTRNCSSSQCINSMNNVVLKGIHLSDIKSPTTTLKISSSQMFKTGEIAIYVGKRSCRQEIVNKKAQDLLLPGDMSQTMITIMNPSVADTHNQEMNRMKPSYNSNNINSKTFGVNVINGAINGVLFQHQFNTTPINNIPLSTAGQSLVFSNGTSLGTTTSILANLPPPPAPPPPPPTPPPPLPLSLPPIPTTSINFDSSHGASDISGYTGFPSTLPSTQHFMNLASCQINGYLTSDPYLQTNIEFNNQVVNSGTEPTYVESEVGLSRIGCGPHFSTPLAVSNLGGPIESSSGPSTANTGTTVTAIGSCNGGSSNGSVGLPLNRCLTNKSPNNYNINFLNVEIDECNEKCEPESGLYHELSLDAVSSDRSILCEFNDPLELDTTIRKTISCDGDQLALPRSVTQNAN</sequence>
<feature type="compositionally biased region" description="Pro residues" evidence="1">
    <location>
        <begin position="232"/>
        <end position="251"/>
    </location>
</feature>